<evidence type="ECO:0000259" key="2">
    <source>
        <dbReference type="Pfam" id="PF13193"/>
    </source>
</evidence>
<evidence type="ECO:0000259" key="1">
    <source>
        <dbReference type="Pfam" id="PF00501"/>
    </source>
</evidence>
<keyword evidence="3" id="KW-0436">Ligase</keyword>
<dbReference type="InterPro" id="IPR017529">
    <property type="entry name" value="AcylCoA_ligase_PEP_1"/>
</dbReference>
<sequence length="524" mass="56796">MRANVHHLIEQRAQSDPTAPALTVKKQTVDYWQLWRRTHGAAAGLRRIGVTSGQRVAVYLDKRVETVAALFGASVAGGVFVPVNHVLRPAQVGHIVADCAATVLVTSAQRLALLGEQLANCLSLEHVIVVGAGAAQDDTPHHWVVHSWAELCAPEQAAVPVSGAIDHDIAAIFYTSGSTGQPKGVVLSHRNLIAGAESVAQYLQNSVDDVILAVLPLSFDAGFSQLTTAFSAGAHVVLMDYLLPADVPRLCAEHRVTGLTCVPPLWIQIVAQQWPPEATTSMRYFASTGGRMPKPTLDRLRALFPAASPYLMYGLTEAFRSTYLDPAEVDRRPDSIGKAIPNARIVVLRPDGSVCDPGEEGELVHRGALVALGYWNDPVRTAERFKPIADRGMNWRATELAVWSGDTVFADEDGYLYFVGRADEMIKTSGYRVSPAEIEDVVYATGRVRDTVAFGVADEDLGQRIHLVVTPAVPGRFDAPALIAELVKRVPRYMIPSSVSVCDDIPRSPNGKFDRARLREELGP</sequence>
<name>A0A1G4VI64_9MYCO</name>
<dbReference type="EMBL" id="FMUB01000002">
    <property type="protein sequence ID" value="SCX07167.1"/>
    <property type="molecule type" value="Genomic_DNA"/>
</dbReference>
<dbReference type="InterPro" id="IPR020845">
    <property type="entry name" value="AMP-binding_CS"/>
</dbReference>
<feature type="domain" description="AMP-binding enzyme C-terminal" evidence="2">
    <location>
        <begin position="437"/>
        <end position="512"/>
    </location>
</feature>
<feature type="domain" description="AMP-dependent synthetase/ligase" evidence="1">
    <location>
        <begin position="10"/>
        <end position="375"/>
    </location>
</feature>
<dbReference type="AlphaFoldDB" id="A0A1G4VI64"/>
<dbReference type="InterPro" id="IPR042099">
    <property type="entry name" value="ANL_N_sf"/>
</dbReference>
<dbReference type="Gene3D" id="3.30.300.30">
    <property type="match status" value="1"/>
</dbReference>
<dbReference type="Proteomes" id="UP000199707">
    <property type="component" value="Unassembled WGS sequence"/>
</dbReference>
<proteinExistence type="predicted"/>
<dbReference type="InterPro" id="IPR000873">
    <property type="entry name" value="AMP-dep_synth/lig_dom"/>
</dbReference>
<dbReference type="Pfam" id="PF00501">
    <property type="entry name" value="AMP-binding"/>
    <property type="match status" value="1"/>
</dbReference>
<dbReference type="PROSITE" id="PS00455">
    <property type="entry name" value="AMP_BINDING"/>
    <property type="match status" value="1"/>
</dbReference>
<dbReference type="RefSeq" id="WP_090354282.1">
    <property type="nucleotide sequence ID" value="NZ_FMUB01000002.1"/>
</dbReference>
<accession>A0A1G4VI64</accession>
<reference evidence="4" key="1">
    <citation type="submission" date="2016-10" db="EMBL/GenBank/DDBJ databases">
        <authorList>
            <person name="Varghese N."/>
            <person name="Submissions S."/>
        </authorList>
    </citation>
    <scope>NUCLEOTIDE SEQUENCE [LARGE SCALE GENOMIC DNA]</scope>
    <source>
        <strain evidence="4">UNC267MFSha1.1M11</strain>
    </source>
</reference>
<evidence type="ECO:0000313" key="4">
    <source>
        <dbReference type="Proteomes" id="UP000199707"/>
    </source>
</evidence>
<dbReference type="Gene3D" id="3.40.50.12780">
    <property type="entry name" value="N-terminal domain of ligase-like"/>
    <property type="match status" value="1"/>
</dbReference>
<dbReference type="NCBIfam" id="TIGR03098">
    <property type="entry name" value="ligase_PEP_1"/>
    <property type="match status" value="1"/>
</dbReference>
<organism evidence="3 4">
    <name type="scientific">Mycolicibacterium fluoranthenivorans</name>
    <dbReference type="NCBI Taxonomy" id="258505"/>
    <lineage>
        <taxon>Bacteria</taxon>
        <taxon>Bacillati</taxon>
        <taxon>Actinomycetota</taxon>
        <taxon>Actinomycetes</taxon>
        <taxon>Mycobacteriales</taxon>
        <taxon>Mycobacteriaceae</taxon>
        <taxon>Mycolicibacterium</taxon>
    </lineage>
</organism>
<dbReference type="InterPro" id="IPR025110">
    <property type="entry name" value="AMP-bd_C"/>
</dbReference>
<gene>
    <name evidence="3" type="ORF">SAMN02799620_00981</name>
</gene>
<evidence type="ECO:0000313" key="3">
    <source>
        <dbReference type="EMBL" id="SCX07167.1"/>
    </source>
</evidence>
<dbReference type="InterPro" id="IPR050237">
    <property type="entry name" value="ATP-dep_AMP-bd_enzyme"/>
</dbReference>
<dbReference type="GO" id="GO:0016878">
    <property type="term" value="F:acid-thiol ligase activity"/>
    <property type="evidence" value="ECO:0007669"/>
    <property type="project" value="UniProtKB-ARBA"/>
</dbReference>
<dbReference type="PANTHER" id="PTHR43767">
    <property type="entry name" value="LONG-CHAIN-FATTY-ACID--COA LIGASE"/>
    <property type="match status" value="1"/>
</dbReference>
<protein>
    <submittedName>
        <fullName evidence="3">Acyl-CoA ligase (AMP-forming), exosortase A-associated</fullName>
    </submittedName>
</protein>
<dbReference type="InterPro" id="IPR045851">
    <property type="entry name" value="AMP-bd_C_sf"/>
</dbReference>
<dbReference type="STRING" id="1502745.SAMN02799620_00981"/>
<dbReference type="SUPFAM" id="SSF56801">
    <property type="entry name" value="Acetyl-CoA synthetase-like"/>
    <property type="match status" value="1"/>
</dbReference>
<dbReference type="Pfam" id="PF13193">
    <property type="entry name" value="AMP-binding_C"/>
    <property type="match status" value="1"/>
</dbReference>
<dbReference type="PANTHER" id="PTHR43767:SF1">
    <property type="entry name" value="NONRIBOSOMAL PEPTIDE SYNTHASE PES1 (EUROFUNG)-RELATED"/>
    <property type="match status" value="1"/>
</dbReference>